<dbReference type="RefSeq" id="WP_079551104.1">
    <property type="nucleotide sequence ID" value="NZ_LT670847.1"/>
</dbReference>
<dbReference type="STRING" id="29571.SAMN05878437_0555"/>
<dbReference type="GO" id="GO:0009055">
    <property type="term" value="F:electron transfer activity"/>
    <property type="evidence" value="ECO:0007669"/>
    <property type="project" value="TreeGrafter"/>
</dbReference>
<dbReference type="AlphaFoldDB" id="A0A1M7EZJ1"/>
<reference evidence="9 10" key="1">
    <citation type="submission" date="2016-11" db="EMBL/GenBank/DDBJ databases">
        <authorList>
            <person name="Jaros S."/>
            <person name="Januszkiewicz K."/>
            <person name="Wedrychowicz H."/>
        </authorList>
    </citation>
    <scope>NUCLEOTIDE SEQUENCE [LARGE SCALE GENOMIC DNA]</scope>
    <source>
        <strain evidence="9 10">ACAM 12</strain>
    </source>
</reference>
<dbReference type="NCBIfam" id="TIGR02194">
    <property type="entry name" value="GlrX_NrdH"/>
    <property type="match status" value="1"/>
</dbReference>
<evidence type="ECO:0000256" key="6">
    <source>
        <dbReference type="ARBA" id="ARBA00023157"/>
    </source>
</evidence>
<sequence length="77" mass="8571">MTITVYSAAACVQCSATYREMEKLGLSYTVINLDETPEAKDDIMRLGYRQLPVVTAGETHWSGFRPDRIRELSAATA</sequence>
<dbReference type="Gene3D" id="3.40.30.10">
    <property type="entry name" value="Glutaredoxin"/>
    <property type="match status" value="1"/>
</dbReference>
<dbReference type="FunCoup" id="A0A1M7EZJ1">
    <property type="interactions" value="11"/>
</dbReference>
<proteinExistence type="inferred from homology"/>
<dbReference type="Proteomes" id="UP000190911">
    <property type="component" value="Chromosome I"/>
</dbReference>
<keyword evidence="10" id="KW-1185">Reference proteome</keyword>
<comment type="similarity">
    <text evidence="2">Belongs to the glutaredoxin family.</text>
</comment>
<dbReference type="CDD" id="cd02976">
    <property type="entry name" value="NrdH"/>
    <property type="match status" value="1"/>
</dbReference>
<dbReference type="InterPro" id="IPR002109">
    <property type="entry name" value="Glutaredoxin"/>
</dbReference>
<dbReference type="InterPro" id="IPR011909">
    <property type="entry name" value="GlrX_NrdH"/>
</dbReference>
<evidence type="ECO:0000256" key="5">
    <source>
        <dbReference type="ARBA" id="ARBA00022982"/>
    </source>
</evidence>
<evidence type="ECO:0000313" key="10">
    <source>
        <dbReference type="Proteomes" id="UP000190911"/>
    </source>
</evidence>
<comment type="function">
    <text evidence="1">Electron transport system for the ribonucleotide reductase system NrdEF.</text>
</comment>
<dbReference type="InParanoid" id="A0A1M7EZJ1"/>
<dbReference type="OrthoDB" id="8545217at2"/>
<dbReference type="EMBL" id="LT670847">
    <property type="protein sequence ID" value="SHL97133.1"/>
    <property type="molecule type" value="Genomic_DNA"/>
</dbReference>
<keyword evidence="7" id="KW-0676">Redox-active center</keyword>
<dbReference type="PROSITE" id="PS51354">
    <property type="entry name" value="GLUTAREDOXIN_2"/>
    <property type="match status" value="1"/>
</dbReference>
<dbReference type="InterPro" id="IPR036249">
    <property type="entry name" value="Thioredoxin-like_sf"/>
</dbReference>
<dbReference type="GO" id="GO:0045454">
    <property type="term" value="P:cell redox homeostasis"/>
    <property type="evidence" value="ECO:0007669"/>
    <property type="project" value="InterPro"/>
</dbReference>
<dbReference type="InterPro" id="IPR051548">
    <property type="entry name" value="Grx-like_ET"/>
</dbReference>
<dbReference type="SUPFAM" id="SSF52833">
    <property type="entry name" value="Thioredoxin-like"/>
    <property type="match status" value="1"/>
</dbReference>
<keyword evidence="5" id="KW-0249">Electron transport</keyword>
<dbReference type="PANTHER" id="PTHR34386">
    <property type="entry name" value="GLUTAREDOXIN"/>
    <property type="match status" value="1"/>
</dbReference>
<keyword evidence="4" id="KW-0813">Transport</keyword>
<name>A0A1M7EZJ1_9GAMM</name>
<dbReference type="PANTHER" id="PTHR34386:SF1">
    <property type="entry name" value="GLUTAREDOXIN-LIKE PROTEIN NRDH"/>
    <property type="match status" value="1"/>
</dbReference>
<protein>
    <recommendedName>
        <fullName evidence="3">Glutaredoxin-like protein NrdH</fullName>
    </recommendedName>
</protein>
<evidence type="ECO:0000256" key="2">
    <source>
        <dbReference type="ARBA" id="ARBA00007787"/>
    </source>
</evidence>
<gene>
    <name evidence="9" type="ORF">SAMN05878437_0555</name>
</gene>
<organism evidence="9 10">
    <name type="scientific">Vreelandella subglaciescola</name>
    <dbReference type="NCBI Taxonomy" id="29571"/>
    <lineage>
        <taxon>Bacteria</taxon>
        <taxon>Pseudomonadati</taxon>
        <taxon>Pseudomonadota</taxon>
        <taxon>Gammaproteobacteria</taxon>
        <taxon>Oceanospirillales</taxon>
        <taxon>Halomonadaceae</taxon>
        <taxon>Vreelandella</taxon>
    </lineage>
</organism>
<evidence type="ECO:0000256" key="1">
    <source>
        <dbReference type="ARBA" id="ARBA00002292"/>
    </source>
</evidence>
<evidence type="ECO:0000256" key="4">
    <source>
        <dbReference type="ARBA" id="ARBA00022448"/>
    </source>
</evidence>
<evidence type="ECO:0000256" key="7">
    <source>
        <dbReference type="ARBA" id="ARBA00023284"/>
    </source>
</evidence>
<evidence type="ECO:0000313" key="9">
    <source>
        <dbReference type="EMBL" id="SHL97133.1"/>
    </source>
</evidence>
<evidence type="ECO:0000259" key="8">
    <source>
        <dbReference type="Pfam" id="PF00462"/>
    </source>
</evidence>
<dbReference type="Pfam" id="PF00462">
    <property type="entry name" value="Glutaredoxin"/>
    <property type="match status" value="1"/>
</dbReference>
<feature type="domain" description="Glutaredoxin" evidence="8">
    <location>
        <begin position="3"/>
        <end position="61"/>
    </location>
</feature>
<accession>A0A1M7EZJ1</accession>
<keyword evidence="6" id="KW-1015">Disulfide bond</keyword>
<evidence type="ECO:0000256" key="3">
    <source>
        <dbReference type="ARBA" id="ARBA00017945"/>
    </source>
</evidence>